<comment type="caution">
    <text evidence="2">The sequence shown here is derived from an EMBL/GenBank/DDBJ whole genome shotgun (WGS) entry which is preliminary data.</text>
</comment>
<dbReference type="RefSeq" id="WP_301592482.1">
    <property type="nucleotide sequence ID" value="NZ_JAPFQI010000031.1"/>
</dbReference>
<evidence type="ECO:0000259" key="1">
    <source>
        <dbReference type="Pfam" id="PF09722"/>
    </source>
</evidence>
<evidence type="ECO:0000313" key="2">
    <source>
        <dbReference type="EMBL" id="MCW8088285.1"/>
    </source>
</evidence>
<dbReference type="InterPro" id="IPR024467">
    <property type="entry name" value="Xre/MbcA/ParS-like_toxin-bd"/>
</dbReference>
<accession>A0ABT3P1J3</accession>
<dbReference type="Pfam" id="PF09722">
    <property type="entry name" value="Xre_MbcA_ParS_C"/>
    <property type="match status" value="1"/>
</dbReference>
<feature type="domain" description="Antitoxin Xre/MbcA/ParS-like toxin-binding" evidence="1">
    <location>
        <begin position="29"/>
        <end position="79"/>
    </location>
</feature>
<name>A0ABT3P1J3_9PROT</name>
<sequence>MLDEIAQTLGLTPLSDEARARLEPVLVAAMDTWRLEEEARAFLLRPHMLLGDATSFAVALSSPEGAERVLRILGRLKHGIAV</sequence>
<proteinExistence type="predicted"/>
<protein>
    <submittedName>
        <fullName evidence="2">DUF2384 domain-containing protein</fullName>
    </submittedName>
</protein>
<reference evidence="2 3" key="1">
    <citation type="submission" date="2022-10" db="EMBL/GenBank/DDBJ databases">
        <title>Roseococcus glaciei nov., sp. nov., isolated from glacier.</title>
        <authorList>
            <person name="Liu Q."/>
            <person name="Xin Y.-H."/>
        </authorList>
    </citation>
    <scope>NUCLEOTIDE SEQUENCE [LARGE SCALE GENOMIC DNA]</scope>
    <source>
        <strain evidence="2 3">MDT2-1-1</strain>
    </source>
</reference>
<dbReference type="EMBL" id="JAPFQI010000031">
    <property type="protein sequence ID" value="MCW8088285.1"/>
    <property type="molecule type" value="Genomic_DNA"/>
</dbReference>
<dbReference type="Proteomes" id="UP001526430">
    <property type="component" value="Unassembled WGS sequence"/>
</dbReference>
<keyword evidence="3" id="KW-1185">Reference proteome</keyword>
<evidence type="ECO:0000313" key="3">
    <source>
        <dbReference type="Proteomes" id="UP001526430"/>
    </source>
</evidence>
<gene>
    <name evidence="2" type="ORF">OF850_22105</name>
</gene>
<organism evidence="2 3">
    <name type="scientific">Sabulicella glaciei</name>
    <dbReference type="NCBI Taxonomy" id="2984948"/>
    <lineage>
        <taxon>Bacteria</taxon>
        <taxon>Pseudomonadati</taxon>
        <taxon>Pseudomonadota</taxon>
        <taxon>Alphaproteobacteria</taxon>
        <taxon>Acetobacterales</taxon>
        <taxon>Acetobacteraceae</taxon>
        <taxon>Sabulicella</taxon>
    </lineage>
</organism>